<evidence type="ECO:0000313" key="1">
    <source>
        <dbReference type="EMBL" id="GMG77025.1"/>
    </source>
</evidence>
<dbReference type="RefSeq" id="WP_205663451.1">
    <property type="nucleotide sequence ID" value="NZ_BSYK01000007.1"/>
</dbReference>
<accession>A0AAX6BTF7</accession>
<dbReference type="AlphaFoldDB" id="A0AAX6BTF7"/>
<gene>
    <name evidence="1" type="ORF">ShirakiTB12_54940</name>
</gene>
<reference evidence="1" key="1">
    <citation type="journal article" date="2024" name="Appl Microbiol">
        <title>Effect of kuratsuki Bacillus and Priestia on Taste of Sake.</title>
        <authorList>
            <person name="Kobayashi K."/>
            <person name="Nishida H."/>
        </authorList>
    </citation>
    <scope>NUCLEOTIDE SEQUENCE</scope>
    <source>
        <strain evidence="1">B-12</strain>
    </source>
</reference>
<proteinExistence type="predicted"/>
<evidence type="ECO:0000313" key="2">
    <source>
        <dbReference type="Proteomes" id="UP001165240"/>
    </source>
</evidence>
<organism evidence="1 2">
    <name type="scientific">Priestia megaterium</name>
    <name type="common">Bacillus megaterium</name>
    <dbReference type="NCBI Taxonomy" id="1404"/>
    <lineage>
        <taxon>Bacteria</taxon>
        <taxon>Bacillati</taxon>
        <taxon>Bacillota</taxon>
        <taxon>Bacilli</taxon>
        <taxon>Bacillales</taxon>
        <taxon>Bacillaceae</taxon>
        <taxon>Priestia</taxon>
    </lineage>
</organism>
<dbReference type="EMBL" id="BSYK01000007">
    <property type="protein sequence ID" value="GMG77025.1"/>
    <property type="molecule type" value="Genomic_DNA"/>
</dbReference>
<name>A0AAX6BTF7_PRIMG</name>
<dbReference type="Proteomes" id="UP001165240">
    <property type="component" value="Unassembled WGS sequence"/>
</dbReference>
<evidence type="ECO:0008006" key="3">
    <source>
        <dbReference type="Google" id="ProtNLM"/>
    </source>
</evidence>
<comment type="caution">
    <text evidence="1">The sequence shown here is derived from an EMBL/GenBank/DDBJ whole genome shotgun (WGS) entry which is preliminary data.</text>
</comment>
<protein>
    <recommendedName>
        <fullName evidence="3">Transcriptional regulator</fullName>
    </recommendedName>
</protein>
<sequence>MTISRILTTEEFNHMQAYESYTENRPQHQSMKRKLLKEIIQLYGDKYYRLHDGTRKALDRLCWLGAEKGFCFPGSTYLGKTYEKSKGTIDRHIKELREQGQIVTVYRRCPRNNGKGNPVHLFVNHPYFEYWVNFLQLDLTSHVEADVEAENADIPCESKDEEAKKIPTYNLTLKDLNKYIRKDLDIKLSTDYLPSFIPTPFKEAVQPFFSYADDIYHLWGKVRLAHKISRLERPVDELVSIAVQAFKETVFAYKRNRIKTTFEAYFFGTLRGLFAAERRREVQRNKTNPLFYNFLELDA</sequence>